<accession>A0A396GQ93</accession>
<dbReference type="EMBL" id="PSQE01000008">
    <property type="protein sequence ID" value="RHN40847.1"/>
    <property type="molecule type" value="Genomic_DNA"/>
</dbReference>
<keyword evidence="2" id="KW-0808">Transferase</keyword>
<dbReference type="PANTHER" id="PTHR46033">
    <property type="entry name" value="PROTEIN MAIN-LIKE 2"/>
    <property type="match status" value="1"/>
</dbReference>
<dbReference type="AlphaFoldDB" id="A0A396GQ93"/>
<dbReference type="GO" id="GO:0010073">
    <property type="term" value="P:meristem maintenance"/>
    <property type="evidence" value="ECO:0007669"/>
    <property type="project" value="InterPro"/>
</dbReference>
<dbReference type="InterPro" id="IPR044824">
    <property type="entry name" value="MAIN-like"/>
</dbReference>
<sequence length="129" mass="14648">MQDMDELDSWSWGGMGLAFLYEHLSLTSDSSVASYGGSMTLLVGWTLAHFSNIIPRIDDDAYDPAVSPLVSEWKPSRGFSNPGHYRAVIDSLDHSHVTWRPYERRRHHALSGHMLVLRMDHGRQRQDGP</sequence>
<dbReference type="InterPro" id="IPR019557">
    <property type="entry name" value="AminoTfrase-like_pln_mobile"/>
</dbReference>
<evidence type="ECO:0000313" key="2">
    <source>
        <dbReference type="EMBL" id="RHN40847.1"/>
    </source>
</evidence>
<name>A0A396GQ93_MEDTR</name>
<proteinExistence type="predicted"/>
<reference evidence="3" key="1">
    <citation type="journal article" date="2018" name="Nat. Plants">
        <title>Whole-genome landscape of Medicago truncatula symbiotic genes.</title>
        <authorList>
            <person name="Pecrix Y."/>
            <person name="Staton S.E."/>
            <person name="Sallet E."/>
            <person name="Lelandais-Briere C."/>
            <person name="Moreau S."/>
            <person name="Carrere S."/>
            <person name="Blein T."/>
            <person name="Jardinaud M.F."/>
            <person name="Latrasse D."/>
            <person name="Zouine M."/>
            <person name="Zahm M."/>
            <person name="Kreplak J."/>
            <person name="Mayjonade B."/>
            <person name="Satge C."/>
            <person name="Perez M."/>
            <person name="Cauet S."/>
            <person name="Marande W."/>
            <person name="Chantry-Darmon C."/>
            <person name="Lopez-Roques C."/>
            <person name="Bouchez O."/>
            <person name="Berard A."/>
            <person name="Debelle F."/>
            <person name="Munos S."/>
            <person name="Bendahmane A."/>
            <person name="Berges H."/>
            <person name="Niebel A."/>
            <person name="Buitink J."/>
            <person name="Frugier F."/>
            <person name="Benhamed M."/>
            <person name="Crespi M."/>
            <person name="Gouzy J."/>
            <person name="Gamas P."/>
        </authorList>
    </citation>
    <scope>NUCLEOTIDE SEQUENCE [LARGE SCALE GENOMIC DNA]</scope>
    <source>
        <strain evidence="3">cv. Jemalong A17</strain>
    </source>
</reference>
<keyword evidence="2" id="KW-0032">Aminotransferase</keyword>
<evidence type="ECO:0000313" key="3">
    <source>
        <dbReference type="Proteomes" id="UP000265566"/>
    </source>
</evidence>
<dbReference type="GO" id="GO:0008483">
    <property type="term" value="F:transaminase activity"/>
    <property type="evidence" value="ECO:0007669"/>
    <property type="project" value="UniProtKB-KW"/>
</dbReference>
<dbReference type="Proteomes" id="UP000265566">
    <property type="component" value="Chromosome 8"/>
</dbReference>
<dbReference type="Gramene" id="rna47080">
    <property type="protein sequence ID" value="RHN40847.1"/>
    <property type="gene ID" value="gene47080"/>
</dbReference>
<gene>
    <name evidence="2" type="ORF">MtrunA17_Chr8g0359481</name>
</gene>
<protein>
    <submittedName>
        <fullName evidence="2">Putative aminotransferase-like, plant mobile domain-containing protein</fullName>
    </submittedName>
</protein>
<dbReference type="PANTHER" id="PTHR46033:SF1">
    <property type="entry name" value="PROTEIN MAIN-LIKE 2"/>
    <property type="match status" value="1"/>
</dbReference>
<feature type="domain" description="Aminotransferase-like plant mobile" evidence="1">
    <location>
        <begin position="2"/>
        <end position="108"/>
    </location>
</feature>
<organism evidence="2 3">
    <name type="scientific">Medicago truncatula</name>
    <name type="common">Barrel medic</name>
    <name type="synonym">Medicago tribuloides</name>
    <dbReference type="NCBI Taxonomy" id="3880"/>
    <lineage>
        <taxon>Eukaryota</taxon>
        <taxon>Viridiplantae</taxon>
        <taxon>Streptophyta</taxon>
        <taxon>Embryophyta</taxon>
        <taxon>Tracheophyta</taxon>
        <taxon>Spermatophyta</taxon>
        <taxon>Magnoliopsida</taxon>
        <taxon>eudicotyledons</taxon>
        <taxon>Gunneridae</taxon>
        <taxon>Pentapetalae</taxon>
        <taxon>rosids</taxon>
        <taxon>fabids</taxon>
        <taxon>Fabales</taxon>
        <taxon>Fabaceae</taxon>
        <taxon>Papilionoideae</taxon>
        <taxon>50 kb inversion clade</taxon>
        <taxon>NPAAA clade</taxon>
        <taxon>Hologalegina</taxon>
        <taxon>IRL clade</taxon>
        <taxon>Trifolieae</taxon>
        <taxon>Medicago</taxon>
    </lineage>
</organism>
<evidence type="ECO:0000259" key="1">
    <source>
        <dbReference type="Pfam" id="PF10536"/>
    </source>
</evidence>
<comment type="caution">
    <text evidence="2">The sequence shown here is derived from an EMBL/GenBank/DDBJ whole genome shotgun (WGS) entry which is preliminary data.</text>
</comment>
<dbReference type="Pfam" id="PF10536">
    <property type="entry name" value="PMD"/>
    <property type="match status" value="1"/>
</dbReference>